<accession>A0AA86W0I4</accession>
<protein>
    <submittedName>
        <fullName evidence="1">Uncharacterized protein</fullName>
    </submittedName>
</protein>
<dbReference type="Proteomes" id="UP001189624">
    <property type="component" value="Chromosome 9"/>
</dbReference>
<proteinExistence type="predicted"/>
<keyword evidence="2" id="KW-1185">Reference proteome</keyword>
<evidence type="ECO:0000313" key="2">
    <source>
        <dbReference type="Proteomes" id="UP001189624"/>
    </source>
</evidence>
<name>A0AA86W0I4_9FABA</name>
<sequence>MVRERTWKRKKNEKGRCGAVLIEKREEEIWAVYGERWRSVKNGGRGLGVVSHSKNLGRSNEREVHFVSARKEWKATLILCQ</sequence>
<reference evidence="1" key="1">
    <citation type="submission" date="2023-10" db="EMBL/GenBank/DDBJ databases">
        <authorList>
            <person name="Domelevo Entfellner J.-B."/>
        </authorList>
    </citation>
    <scope>NUCLEOTIDE SEQUENCE</scope>
</reference>
<organism evidence="1 2">
    <name type="scientific">Sphenostylis stenocarpa</name>
    <dbReference type="NCBI Taxonomy" id="92480"/>
    <lineage>
        <taxon>Eukaryota</taxon>
        <taxon>Viridiplantae</taxon>
        <taxon>Streptophyta</taxon>
        <taxon>Embryophyta</taxon>
        <taxon>Tracheophyta</taxon>
        <taxon>Spermatophyta</taxon>
        <taxon>Magnoliopsida</taxon>
        <taxon>eudicotyledons</taxon>
        <taxon>Gunneridae</taxon>
        <taxon>Pentapetalae</taxon>
        <taxon>rosids</taxon>
        <taxon>fabids</taxon>
        <taxon>Fabales</taxon>
        <taxon>Fabaceae</taxon>
        <taxon>Papilionoideae</taxon>
        <taxon>50 kb inversion clade</taxon>
        <taxon>NPAAA clade</taxon>
        <taxon>indigoferoid/millettioid clade</taxon>
        <taxon>Phaseoleae</taxon>
        <taxon>Sphenostylis</taxon>
    </lineage>
</organism>
<evidence type="ECO:0000313" key="1">
    <source>
        <dbReference type="EMBL" id="CAJ1973810.1"/>
    </source>
</evidence>
<dbReference type="EMBL" id="OY731406">
    <property type="protein sequence ID" value="CAJ1973810.1"/>
    <property type="molecule type" value="Genomic_DNA"/>
</dbReference>
<gene>
    <name evidence="1" type="ORF">AYBTSS11_LOCUS25876</name>
</gene>
<dbReference type="Gramene" id="rna-AYBTSS11_LOCUS25876">
    <property type="protein sequence ID" value="CAJ1973810.1"/>
    <property type="gene ID" value="gene-AYBTSS11_LOCUS25876"/>
</dbReference>
<dbReference type="AlphaFoldDB" id="A0AA86W0I4"/>